<keyword evidence="2" id="KW-1185">Reference proteome</keyword>
<proteinExistence type="predicted"/>
<protein>
    <submittedName>
        <fullName evidence="3">Uncharacterized protein LOC128313592</fullName>
    </submittedName>
</protein>
<evidence type="ECO:0000313" key="3">
    <source>
        <dbReference type="RefSeq" id="XP_053069026.1"/>
    </source>
</evidence>
<reference evidence="3" key="1">
    <citation type="submission" date="2025-08" db="UniProtKB">
        <authorList>
            <consortium name="RefSeq"/>
        </authorList>
    </citation>
    <scope>IDENTIFICATION</scope>
    <source>
        <tissue evidence="3">Blood</tissue>
    </source>
</reference>
<sequence>MDSFQPEGQENKASHTWDFRLFPVFVGPVAPPRSPPRTRPLCGRAISLGQVPRRGAAGLGHGQGSRCQVAVSVAAAPPPLLPAPSRAVRGPGRRPCGRVPPGLACPVCVSPCFPEEGPARETRQVDGCDHHTLFLCGSIHGEAGHAIVTDSGCVRGFKFLLCFKFLCWALLNLNTVSSGPAAHSDLWSVLSSGESSLSSGASANRGKTGKQQSAFPHSLVCERCRPSRTGVRTDSEPRLTRLPRPPLRWLCEAAVTCVSLAAVDPPVTFTPGPRPLEASRGHRDLSPQVPRRAASARPSLSPWSWWRPWLPGLWWSRPDALVCCPQSNLPRGPVERSPPGGACLLPRGWPRARTLAGARQAAVRASPVRRRTRPTRVPEHSLNRCRIPLKCI</sequence>
<evidence type="ECO:0000256" key="1">
    <source>
        <dbReference type="SAM" id="MobiDB-lite"/>
    </source>
</evidence>
<accession>A0ABM3PBG9</accession>
<organism evidence="2 3">
    <name type="scientific">Acinonyx jubatus</name>
    <name type="common">Cheetah</name>
    <dbReference type="NCBI Taxonomy" id="32536"/>
    <lineage>
        <taxon>Eukaryota</taxon>
        <taxon>Metazoa</taxon>
        <taxon>Chordata</taxon>
        <taxon>Craniata</taxon>
        <taxon>Vertebrata</taxon>
        <taxon>Euteleostomi</taxon>
        <taxon>Mammalia</taxon>
        <taxon>Eutheria</taxon>
        <taxon>Laurasiatheria</taxon>
        <taxon>Carnivora</taxon>
        <taxon>Feliformia</taxon>
        <taxon>Felidae</taxon>
        <taxon>Felinae</taxon>
        <taxon>Acinonyx</taxon>
    </lineage>
</organism>
<name>A0ABM3PBG9_ACIJB</name>
<dbReference type="GeneID" id="128313592"/>
<gene>
    <name evidence="3" type="primary">LOC128313592</name>
</gene>
<dbReference type="Proteomes" id="UP001652583">
    <property type="component" value="Chromosome E3"/>
</dbReference>
<dbReference type="RefSeq" id="XP_053069026.1">
    <property type="nucleotide sequence ID" value="XM_053213051.1"/>
</dbReference>
<evidence type="ECO:0000313" key="2">
    <source>
        <dbReference type="Proteomes" id="UP001652583"/>
    </source>
</evidence>
<feature type="region of interest" description="Disordered" evidence="1">
    <location>
        <begin position="271"/>
        <end position="293"/>
    </location>
</feature>